<reference evidence="2 3" key="1">
    <citation type="journal article" date="2016" name="Mol. Biol. Evol.">
        <title>Comparative Genomics of Early-Diverging Mushroom-Forming Fungi Provides Insights into the Origins of Lignocellulose Decay Capabilities.</title>
        <authorList>
            <person name="Nagy L.G."/>
            <person name="Riley R."/>
            <person name="Tritt A."/>
            <person name="Adam C."/>
            <person name="Daum C."/>
            <person name="Floudas D."/>
            <person name="Sun H."/>
            <person name="Yadav J.S."/>
            <person name="Pangilinan J."/>
            <person name="Larsson K.H."/>
            <person name="Matsuura K."/>
            <person name="Barry K."/>
            <person name="Labutti K."/>
            <person name="Kuo R."/>
            <person name="Ohm R.A."/>
            <person name="Bhattacharya S.S."/>
            <person name="Shirouzu T."/>
            <person name="Yoshinaga Y."/>
            <person name="Martin F.M."/>
            <person name="Grigoriev I.V."/>
            <person name="Hibbett D.S."/>
        </authorList>
    </citation>
    <scope>NUCLEOTIDE SEQUENCE [LARGE SCALE GENOMIC DNA]</scope>
    <source>
        <strain evidence="2 3">CBS 109695</strain>
    </source>
</reference>
<name>A0A167WTR5_9AGAM</name>
<gene>
    <name evidence="2" type="ORF">FIBSPDRAFT_966426</name>
</gene>
<evidence type="ECO:0000256" key="1">
    <source>
        <dbReference type="SAM" id="MobiDB-lite"/>
    </source>
</evidence>
<protein>
    <submittedName>
        <fullName evidence="2">Uncharacterized protein</fullName>
    </submittedName>
</protein>
<evidence type="ECO:0000313" key="3">
    <source>
        <dbReference type="Proteomes" id="UP000076532"/>
    </source>
</evidence>
<organism evidence="2 3">
    <name type="scientific">Athelia psychrophila</name>
    <dbReference type="NCBI Taxonomy" id="1759441"/>
    <lineage>
        <taxon>Eukaryota</taxon>
        <taxon>Fungi</taxon>
        <taxon>Dikarya</taxon>
        <taxon>Basidiomycota</taxon>
        <taxon>Agaricomycotina</taxon>
        <taxon>Agaricomycetes</taxon>
        <taxon>Agaricomycetidae</taxon>
        <taxon>Atheliales</taxon>
        <taxon>Atheliaceae</taxon>
        <taxon>Athelia</taxon>
    </lineage>
</organism>
<keyword evidence="3" id="KW-1185">Reference proteome</keyword>
<feature type="compositionally biased region" description="Basic and acidic residues" evidence="1">
    <location>
        <begin position="187"/>
        <end position="200"/>
    </location>
</feature>
<dbReference type="PANTHER" id="PTHR31912">
    <property type="entry name" value="IP13529P"/>
    <property type="match status" value="1"/>
</dbReference>
<dbReference type="EMBL" id="KV417786">
    <property type="protein sequence ID" value="KZP06464.1"/>
    <property type="molecule type" value="Genomic_DNA"/>
</dbReference>
<feature type="compositionally biased region" description="Polar residues" evidence="1">
    <location>
        <begin position="632"/>
        <end position="645"/>
    </location>
</feature>
<feature type="compositionally biased region" description="Basic and acidic residues" evidence="1">
    <location>
        <begin position="161"/>
        <end position="172"/>
    </location>
</feature>
<dbReference type="OrthoDB" id="2246127at2759"/>
<proteinExistence type="predicted"/>
<evidence type="ECO:0000313" key="2">
    <source>
        <dbReference type="EMBL" id="KZP06464.1"/>
    </source>
</evidence>
<feature type="region of interest" description="Disordered" evidence="1">
    <location>
        <begin position="154"/>
        <end position="201"/>
    </location>
</feature>
<feature type="compositionally biased region" description="Polar residues" evidence="1">
    <location>
        <begin position="608"/>
        <end position="624"/>
    </location>
</feature>
<accession>A0A167WTR5</accession>
<feature type="region of interest" description="Disordered" evidence="1">
    <location>
        <begin position="586"/>
        <end position="647"/>
    </location>
</feature>
<feature type="region of interest" description="Disordered" evidence="1">
    <location>
        <begin position="92"/>
        <end position="112"/>
    </location>
</feature>
<dbReference type="Proteomes" id="UP000076532">
    <property type="component" value="Unassembled WGS sequence"/>
</dbReference>
<sequence length="1303" mass="143808">MERPEPNPAVWQKITGKKKWTCTLCMDAQQHDLSKIECHEKSAIHQTLFEHRSHGAEAEQPSEEDPATLSALPPLLTMADHATRNLLQSLAGISGDRGESGPLDTATHSPSPPFLDPVYGWGQYTVNEDTKLVQSAEQEGIALITKSLLDHFDELSGSESEQERSDVDKQEVQEPVVAQDGNIASEPPRKRTRDTGKDDSANPQSKWFLWRDKITCTLDILMHLPRSVFSHRQLDLFLWLLKVNNIDDIPSVKSMQTLNAMLQRMCGVDSVKYKGELGHIYYVNNLSQIIAQEMANPKVRPHLKFYPEDSGKSISEARQARRWLHEVDDQDLTPMARIGNRDYHRDFYVHEPAMLRTSDFCIPVRWFSVGEVLFAKCWEMRPVDTDYGGGWRVTKSADYTVPLSQFLQLFPDLCEDADSGRSPLPHPSKIVVSNVQSPWTFTNPVLGNHWRAMAKDHRAVAFPIWLYCDDTSGNLSKKWNEHNSYLFTPAGLPRAESSKEYNIHFLCTSNIAPPLEMMEGVLKQLEAGQKDGIWAWDCELNEPVLVIPMVLALLGDNPMQSEFACHIGLCGKLFCRACWVKGHDALDPSQKTGKPTAADSDDETAASNRRSTAGSDAEASSDTGSDAAETSAEGSQAGSETSSTAKKLKCGAKQAKETLGGLIQRAKNFINISHPRRKAETAATLDTMFNKAKTLDSKTKVKEMRADSGVKDTHQLFFLEKLFKSYKGVSGRAQKQAALDKAIDALPDDITTPTMRIKGLDPHQDTPIGKNDSEKKELLATRLSSFDVSALGISPLAGHTLVQYASSLTGHDFRAIAQAAPFVAYDLVPKDCFETWVALSKLIPLVWQPEIEDIDSHCDLLDHEIRHFLLCAGRWTVHWYNKPKFHILLHLTEHIRHFGPAILFATEAFESFNAIICAKSVHSNRHAPSRDIARAFAQGNRIRHLLSGGQFIFDPLTCNTSAKPAPATEQDSEGHPPFSFKEDSWKGLGEGPRGLVHGTNTVTAYLGLNGSTPLKEGYTVSDRKPARPISQTLTGAHLSAHPISQSTSLFKTSREVHLKNGDKCVIGQYVIARAPGTLGSTLTARVEEILTTKGSVADFSGKPDHILLQSVNLDAHTSDIYCMPSVELENRWGLVEFESILCTVNIQHNCAAHQCGTESARPVMQERERTTQTRPTVSHVAPHDIILNIAQMRDAIHLQKFRIVSPELDEDTIITASAIREKSAAPPTASSKTKLTAKAKATAHDLDLVYVALVQQPLPCGSSAGTAPAAGSSSKLAGSHGAVAPIWVDDADHVEECMDSVAW</sequence>
<dbReference type="STRING" id="436010.A0A167WTR5"/>
<dbReference type="PANTHER" id="PTHR31912:SF34">
    <property type="entry name" value="NOTOCHORD-RELATED PROTEIN"/>
    <property type="match status" value="1"/>
</dbReference>